<evidence type="ECO:0000313" key="2">
    <source>
        <dbReference type="Proteomes" id="UP000253782"/>
    </source>
</evidence>
<accession>A0A369UIJ5</accession>
<gene>
    <name evidence="1" type="ORF">DVJ77_17225</name>
</gene>
<dbReference type="AlphaFoldDB" id="A0A369UIJ5"/>
<proteinExistence type="predicted"/>
<dbReference type="EMBL" id="QQAH01000017">
    <property type="protein sequence ID" value="RDD80381.1"/>
    <property type="molecule type" value="Genomic_DNA"/>
</dbReference>
<reference evidence="1 2" key="1">
    <citation type="submission" date="2018-07" db="EMBL/GenBank/DDBJ databases">
        <title>Dyella tabacisoli L4-6T, whole genome shotgun sequence.</title>
        <authorList>
            <person name="Zhou X.-K."/>
            <person name="Li W.-J."/>
            <person name="Duan Y.-Q."/>
        </authorList>
    </citation>
    <scope>NUCLEOTIDE SEQUENCE [LARGE SCALE GENOMIC DNA]</scope>
    <source>
        <strain evidence="1 2">L4-6</strain>
    </source>
</reference>
<keyword evidence="2" id="KW-1185">Reference proteome</keyword>
<name>A0A369UIJ5_9GAMM</name>
<comment type="caution">
    <text evidence="1">The sequence shown here is derived from an EMBL/GenBank/DDBJ whole genome shotgun (WGS) entry which is preliminary data.</text>
</comment>
<evidence type="ECO:0000313" key="1">
    <source>
        <dbReference type="EMBL" id="RDD80381.1"/>
    </source>
</evidence>
<dbReference type="Proteomes" id="UP000253782">
    <property type="component" value="Unassembled WGS sequence"/>
</dbReference>
<protein>
    <submittedName>
        <fullName evidence="1">Uncharacterized protein</fullName>
    </submittedName>
</protein>
<sequence length="80" mass="8947">MLFASQAVLRYIELRSAGLPPETFRSERDGLAQHFKFKTDTALYFAEGYVESENIARMKRWSAKVIGTVASVIAKHVGAL</sequence>
<organism evidence="1 2">
    <name type="scientific">Dyella tabacisoli</name>
    <dbReference type="NCBI Taxonomy" id="2282381"/>
    <lineage>
        <taxon>Bacteria</taxon>
        <taxon>Pseudomonadati</taxon>
        <taxon>Pseudomonadota</taxon>
        <taxon>Gammaproteobacteria</taxon>
        <taxon>Lysobacterales</taxon>
        <taxon>Rhodanobacteraceae</taxon>
        <taxon>Dyella</taxon>
    </lineage>
</organism>